<name>A0ABR3RPU1_9PLEO</name>
<reference evidence="1 2" key="1">
    <citation type="submission" date="2024-02" db="EMBL/GenBank/DDBJ databases">
        <title>De novo assembly and annotation of 12 fungi associated with fruit tree decline syndrome in Ontario, Canada.</title>
        <authorList>
            <person name="Sulman M."/>
            <person name="Ellouze W."/>
            <person name="Ilyukhin E."/>
        </authorList>
    </citation>
    <scope>NUCLEOTIDE SEQUENCE [LARGE SCALE GENOMIC DNA]</scope>
    <source>
        <strain evidence="1 2">M42-189</strain>
    </source>
</reference>
<protein>
    <submittedName>
        <fullName evidence="1">Uncharacterized protein</fullName>
    </submittedName>
</protein>
<dbReference type="InterPro" id="IPR029058">
    <property type="entry name" value="AB_hydrolase_fold"/>
</dbReference>
<dbReference type="EMBL" id="JAKJXO020000004">
    <property type="protein sequence ID" value="KAL1606223.1"/>
    <property type="molecule type" value="Genomic_DNA"/>
</dbReference>
<dbReference type="Proteomes" id="UP001521785">
    <property type="component" value="Unassembled WGS sequence"/>
</dbReference>
<keyword evidence="2" id="KW-1185">Reference proteome</keyword>
<sequence>MILRKLLARKNPTNVAGLVFMKFIHGGIQPEDIAGWEVFEKFRTEGVGRQLIIEENAFVEVMLGQTGPEALKGDQNRIPKLIVWAEPGALLPSHKVHQVEDWLHNWRTTSVGPGRHFLQEDNPHLIGAETKRFIEEVMNRK</sequence>
<accession>A0ABR3RPU1</accession>
<organism evidence="1 2">
    <name type="scientific">Paraconiothyrium brasiliense</name>
    <dbReference type="NCBI Taxonomy" id="300254"/>
    <lineage>
        <taxon>Eukaryota</taxon>
        <taxon>Fungi</taxon>
        <taxon>Dikarya</taxon>
        <taxon>Ascomycota</taxon>
        <taxon>Pezizomycotina</taxon>
        <taxon>Dothideomycetes</taxon>
        <taxon>Pleosporomycetidae</taxon>
        <taxon>Pleosporales</taxon>
        <taxon>Massarineae</taxon>
        <taxon>Didymosphaeriaceae</taxon>
        <taxon>Paraconiothyrium</taxon>
    </lineage>
</organism>
<dbReference type="Gene3D" id="3.40.50.1820">
    <property type="entry name" value="alpha/beta hydrolase"/>
    <property type="match status" value="1"/>
</dbReference>
<evidence type="ECO:0000313" key="2">
    <source>
        <dbReference type="Proteomes" id="UP001521785"/>
    </source>
</evidence>
<gene>
    <name evidence="1" type="ORF">SLS60_003624</name>
</gene>
<evidence type="ECO:0000313" key="1">
    <source>
        <dbReference type="EMBL" id="KAL1606223.1"/>
    </source>
</evidence>
<dbReference type="SUPFAM" id="SSF53474">
    <property type="entry name" value="alpha/beta-Hydrolases"/>
    <property type="match status" value="1"/>
</dbReference>
<proteinExistence type="predicted"/>
<comment type="caution">
    <text evidence="1">The sequence shown here is derived from an EMBL/GenBank/DDBJ whole genome shotgun (WGS) entry which is preliminary data.</text>
</comment>